<keyword evidence="3" id="KW-1185">Reference proteome</keyword>
<sequence length="101" mass="11573">MSTAALESQATIHKEVIEKREEVKRSNKHVAELKINLQNPAGNSIQQAQIHNRKCEAIMKRLRCQLNKAQSSYEELKSAIFHMEKQVDNLKKQPGTSYIVD</sequence>
<organism evidence="2 3">
    <name type="scientific">Bagarius yarrelli</name>
    <name type="common">Goonch</name>
    <name type="synonym">Bagrus yarrelli</name>
    <dbReference type="NCBI Taxonomy" id="175774"/>
    <lineage>
        <taxon>Eukaryota</taxon>
        <taxon>Metazoa</taxon>
        <taxon>Chordata</taxon>
        <taxon>Craniata</taxon>
        <taxon>Vertebrata</taxon>
        <taxon>Euteleostomi</taxon>
        <taxon>Actinopterygii</taxon>
        <taxon>Neopterygii</taxon>
        <taxon>Teleostei</taxon>
        <taxon>Ostariophysi</taxon>
        <taxon>Siluriformes</taxon>
        <taxon>Sisoridae</taxon>
        <taxon>Sisorinae</taxon>
        <taxon>Bagarius</taxon>
    </lineage>
</organism>
<dbReference type="AlphaFoldDB" id="A0A556V8I5"/>
<protein>
    <submittedName>
        <fullName evidence="2">Uncharacterized protein</fullName>
    </submittedName>
</protein>
<keyword evidence="1" id="KW-0175">Coiled coil</keyword>
<dbReference type="EMBL" id="VCAZ01000154">
    <property type="protein sequence ID" value="TSZ40545.1"/>
    <property type="molecule type" value="Genomic_DNA"/>
</dbReference>
<name>A0A556V8I5_BAGYA</name>
<gene>
    <name evidence="2" type="ORF">Baya_14261</name>
</gene>
<comment type="caution">
    <text evidence="2">The sequence shown here is derived from an EMBL/GenBank/DDBJ whole genome shotgun (WGS) entry which is preliminary data.</text>
</comment>
<reference evidence="2 3" key="1">
    <citation type="journal article" date="2019" name="Genome Biol. Evol.">
        <title>Whole-Genome Sequencing of the Giant Devil Catfish, Bagarius yarrelli.</title>
        <authorList>
            <person name="Jiang W."/>
            <person name="Lv Y."/>
            <person name="Cheng L."/>
            <person name="Yang K."/>
            <person name="Chao B."/>
            <person name="Wang X."/>
            <person name="Li Y."/>
            <person name="Pan X."/>
            <person name="You X."/>
            <person name="Zhang Y."/>
            <person name="Yang J."/>
            <person name="Li J."/>
            <person name="Zhang X."/>
            <person name="Liu S."/>
            <person name="Sun C."/>
            <person name="Yang J."/>
            <person name="Shi Q."/>
        </authorList>
    </citation>
    <scope>NUCLEOTIDE SEQUENCE [LARGE SCALE GENOMIC DNA]</scope>
    <source>
        <strain evidence="2">JWS20170419001</strain>
        <tissue evidence="2">Muscle</tissue>
    </source>
</reference>
<proteinExistence type="predicted"/>
<accession>A0A556V8I5</accession>
<evidence type="ECO:0000313" key="3">
    <source>
        <dbReference type="Proteomes" id="UP000319801"/>
    </source>
</evidence>
<dbReference type="OrthoDB" id="9881749at2759"/>
<dbReference type="Proteomes" id="UP000319801">
    <property type="component" value="Unassembled WGS sequence"/>
</dbReference>
<feature type="coiled-coil region" evidence="1">
    <location>
        <begin position="52"/>
        <end position="93"/>
    </location>
</feature>
<evidence type="ECO:0000313" key="2">
    <source>
        <dbReference type="EMBL" id="TSZ40545.1"/>
    </source>
</evidence>
<evidence type="ECO:0000256" key="1">
    <source>
        <dbReference type="SAM" id="Coils"/>
    </source>
</evidence>